<gene>
    <name evidence="3" type="ORF">LAZ67_16000687</name>
</gene>
<accession>A0ABY6LEC2</accession>
<organism evidence="3 4">
    <name type="scientific">Cordylochernes scorpioides</name>
    <dbReference type="NCBI Taxonomy" id="51811"/>
    <lineage>
        <taxon>Eukaryota</taxon>
        <taxon>Metazoa</taxon>
        <taxon>Ecdysozoa</taxon>
        <taxon>Arthropoda</taxon>
        <taxon>Chelicerata</taxon>
        <taxon>Arachnida</taxon>
        <taxon>Pseudoscorpiones</taxon>
        <taxon>Cheliferoidea</taxon>
        <taxon>Chernetidae</taxon>
        <taxon>Cordylochernes</taxon>
    </lineage>
</organism>
<keyword evidence="1" id="KW-0472">Membrane</keyword>
<dbReference type="InterPro" id="IPR052728">
    <property type="entry name" value="O2_lipid_transport_reg"/>
</dbReference>
<evidence type="ECO:0000313" key="4">
    <source>
        <dbReference type="Proteomes" id="UP001235939"/>
    </source>
</evidence>
<evidence type="ECO:0000256" key="1">
    <source>
        <dbReference type="SAM" id="Phobius"/>
    </source>
</evidence>
<feature type="transmembrane region" description="Helical" evidence="1">
    <location>
        <begin position="252"/>
        <end position="277"/>
    </location>
</feature>
<feature type="transmembrane region" description="Helical" evidence="1">
    <location>
        <begin position="210"/>
        <end position="232"/>
    </location>
</feature>
<evidence type="ECO:0000313" key="3">
    <source>
        <dbReference type="EMBL" id="UYV78253.1"/>
    </source>
</evidence>
<dbReference type="Pfam" id="PF01757">
    <property type="entry name" value="Acyl_transf_3"/>
    <property type="match status" value="1"/>
</dbReference>
<dbReference type="Proteomes" id="UP001235939">
    <property type="component" value="Chromosome 16"/>
</dbReference>
<protein>
    <recommendedName>
        <fullName evidence="2">Acyltransferase 3 domain-containing protein</fullName>
    </recommendedName>
</protein>
<reference evidence="3 4" key="1">
    <citation type="submission" date="2022-01" db="EMBL/GenBank/DDBJ databases">
        <title>A chromosomal length assembly of Cordylochernes scorpioides.</title>
        <authorList>
            <person name="Zeh D."/>
            <person name="Zeh J."/>
        </authorList>
    </citation>
    <scope>NUCLEOTIDE SEQUENCE [LARGE SCALE GENOMIC DNA]</scope>
    <source>
        <strain evidence="3">IN4F17</strain>
        <tissue evidence="3">Whole Body</tissue>
    </source>
</reference>
<keyword evidence="4" id="KW-1185">Reference proteome</keyword>
<proteinExistence type="predicted"/>
<name>A0ABY6LEC2_9ARAC</name>
<dbReference type="EMBL" id="CP092878">
    <property type="protein sequence ID" value="UYV78253.1"/>
    <property type="molecule type" value="Genomic_DNA"/>
</dbReference>
<keyword evidence="1" id="KW-0812">Transmembrane</keyword>
<dbReference type="InterPro" id="IPR002656">
    <property type="entry name" value="Acyl_transf_3_dom"/>
</dbReference>
<feature type="transmembrane region" description="Helical" evidence="1">
    <location>
        <begin position="374"/>
        <end position="394"/>
    </location>
</feature>
<dbReference type="PANTHER" id="PTHR11161:SF0">
    <property type="entry name" value="O-ACYLTRANSFERASE LIKE PROTEIN"/>
    <property type="match status" value="1"/>
</dbReference>
<feature type="transmembrane region" description="Helical" evidence="1">
    <location>
        <begin position="337"/>
        <end position="362"/>
    </location>
</feature>
<feature type="transmembrane region" description="Helical" evidence="1">
    <location>
        <begin position="406"/>
        <end position="429"/>
    </location>
</feature>
<sequence>MLQGSDAGCTEPSRLDRALCAFSIYSNGRKLLSTNSSGDSIDIIHGIRFLSMAWIIVGHSFSFAMTWLTFTETCSGLLVTYHGIRRMQKEGSLNLPYFYIHRFFRYVARPSHTLVADAGCCRLTPLMMVVIGFCATLLRHVTTGPDWLHTIESYDLWCRDNWWTNLLYLNNFIHREQMCLSHTWYSAVDFQLYAISPIVLYAISRGQVWYFASMAALFCITTGATFGLTLGYNLPAVPYFNNITPTWLLNEYYGLVYIKPYCRLGPFLVGLATGAYLQRRAAQSEEERANLRGWQSALLWLLAGLLAMAVIFGMYPANQGRLPPPALAAAYSSLARTAWAAGLAWVVLACVMGHAGGGAGYVRTILSCRVFAPLGRLTYAAYLIHPVVMAVFYGSREVVFDFDVYFMTYFILGNLVLTYAVSLAVSLLFESPIIGLERIFVH</sequence>
<dbReference type="PANTHER" id="PTHR11161">
    <property type="entry name" value="O-ACYLTRANSFERASE"/>
    <property type="match status" value="1"/>
</dbReference>
<keyword evidence="1" id="KW-1133">Transmembrane helix</keyword>
<feature type="transmembrane region" description="Helical" evidence="1">
    <location>
        <begin position="298"/>
        <end position="317"/>
    </location>
</feature>
<evidence type="ECO:0000259" key="2">
    <source>
        <dbReference type="Pfam" id="PF01757"/>
    </source>
</evidence>
<feature type="domain" description="Acyltransferase 3" evidence="2">
    <location>
        <begin position="44"/>
        <end position="409"/>
    </location>
</feature>